<name>A0A6J5MZZ6_9CAUD</name>
<organism evidence="1">
    <name type="scientific">uncultured Caudovirales phage</name>
    <dbReference type="NCBI Taxonomy" id="2100421"/>
    <lineage>
        <taxon>Viruses</taxon>
        <taxon>Duplodnaviria</taxon>
        <taxon>Heunggongvirae</taxon>
        <taxon>Uroviricota</taxon>
        <taxon>Caudoviricetes</taxon>
        <taxon>Peduoviridae</taxon>
        <taxon>Maltschvirus</taxon>
        <taxon>Maltschvirus maltsch</taxon>
    </lineage>
</organism>
<protein>
    <recommendedName>
        <fullName evidence="2">Phage portal protein</fullName>
    </recommendedName>
</protein>
<gene>
    <name evidence="1" type="ORF">UFOVP598_28</name>
</gene>
<proteinExistence type="predicted"/>
<sequence length="445" mass="50245">MAKVKSTAQKVTQRIDVVDNVGFFVKKYDFDNKYPQRVIDIVNDSGTAKTCLKLNEKFVFGGGLKDTTFYKNKVNSNGEKADKFTRKLIKDYGKFGGVAIHVNYNGLYQKREVSLIPFEFCRLVPEGDARHGMIEVYDDWGMTKHKKFDKTDIIYINAYNPSNVEQEVEEAGGWENYKGQVYYSPLNEYPLAQFDAVLEDMLTEAQLKKFKHSTATDNFLASHLLIVGESESDEDSELFDQNLRDFQGGEGAGRLLVVEKANNESPIELKKIEIQNYDGLYEYTENSSRDAILKMFLIPPVLLLRVAGSLGTSKEISDAFDYYNGVTSDDRLVIEEILMEIFTNFYYDICPSNDYSILPLKYSKSIAPEYLSYYTKNEIRVANGDEEATDLKADTTLLAVTLGVGGTQALTSILGDPLLNLEQKKGTLKVLFGLSDEQVKQMLGQ</sequence>
<reference evidence="1" key="1">
    <citation type="submission" date="2020-04" db="EMBL/GenBank/DDBJ databases">
        <authorList>
            <person name="Chiriac C."/>
            <person name="Salcher M."/>
            <person name="Ghai R."/>
            <person name="Kavagutti S V."/>
        </authorList>
    </citation>
    <scope>NUCLEOTIDE SEQUENCE</scope>
</reference>
<accession>A0A6J5MZZ6</accession>
<evidence type="ECO:0008006" key="2">
    <source>
        <dbReference type="Google" id="ProtNLM"/>
    </source>
</evidence>
<dbReference type="EMBL" id="LR796559">
    <property type="protein sequence ID" value="CAB4151597.1"/>
    <property type="molecule type" value="Genomic_DNA"/>
</dbReference>
<evidence type="ECO:0000313" key="1">
    <source>
        <dbReference type="EMBL" id="CAB4151597.1"/>
    </source>
</evidence>